<proteinExistence type="predicted"/>
<dbReference type="AlphaFoldDB" id="Q6IM49"/>
<reference evidence="2" key="1">
    <citation type="journal article" date="2003" name="Genome Biol.">
        <title>An integrated gene annotation and transcriptional profiling approach towards the full gene content of the Drosophila genome.</title>
        <authorList>
            <person name="Hild M."/>
            <person name="Beckmann B."/>
            <person name="Haas S.A."/>
            <person name="Koch B."/>
            <person name="Solovyev V."/>
            <person name="Busold C."/>
            <person name="Fellenberg K."/>
            <person name="Boutros M."/>
            <person name="Vingron M."/>
            <person name="Sauer F."/>
            <person name="Hoheisel J.D."/>
            <person name="Paro R."/>
        </authorList>
    </citation>
    <scope>NUCLEOTIDE SEQUENCE</scope>
</reference>
<dbReference type="EMBL" id="BK001817">
    <property type="protein sequence ID" value="DAA02661.1"/>
    <property type="molecule type" value="Genomic_DNA"/>
</dbReference>
<sequence>MRAAKCCESQFQTHGHPPASVTASATQRQANKHKGRRMQDTDTDTDTNANTDWEHGRTGGSGIWSKPSVPLNAADILRSLFICLACTSNARN</sequence>
<protein>
    <submittedName>
        <fullName evidence="2">HDC07490</fullName>
    </submittedName>
</protein>
<accession>Q6IM49</accession>
<feature type="region of interest" description="Disordered" evidence="1">
    <location>
        <begin position="1"/>
        <end position="67"/>
    </location>
</feature>
<evidence type="ECO:0000313" key="2">
    <source>
        <dbReference type="EMBL" id="DAA02661.1"/>
    </source>
</evidence>
<name>Q6IM49_DROME</name>
<organism evidence="2">
    <name type="scientific">Drosophila melanogaster</name>
    <name type="common">Fruit fly</name>
    <dbReference type="NCBI Taxonomy" id="7227"/>
    <lineage>
        <taxon>Eukaryota</taxon>
        <taxon>Metazoa</taxon>
        <taxon>Ecdysozoa</taxon>
        <taxon>Arthropoda</taxon>
        <taxon>Hexapoda</taxon>
        <taxon>Insecta</taxon>
        <taxon>Pterygota</taxon>
        <taxon>Neoptera</taxon>
        <taxon>Endopterygota</taxon>
        <taxon>Diptera</taxon>
        <taxon>Brachycera</taxon>
        <taxon>Muscomorpha</taxon>
        <taxon>Ephydroidea</taxon>
        <taxon>Drosophilidae</taxon>
        <taxon>Drosophila</taxon>
        <taxon>Sophophora</taxon>
    </lineage>
</organism>
<evidence type="ECO:0000256" key="1">
    <source>
        <dbReference type="SAM" id="MobiDB-lite"/>
    </source>
</evidence>
<gene>
    <name evidence="2" type="ORF">HDC07490</name>
</gene>